<reference evidence="1" key="2">
    <citation type="submission" date="2017-10" db="EMBL/GenBank/DDBJ databases">
        <title>Ladona fulva Genome sequencing and assembly.</title>
        <authorList>
            <person name="Murali S."/>
            <person name="Richards S."/>
            <person name="Bandaranaike D."/>
            <person name="Bellair M."/>
            <person name="Blankenburg K."/>
            <person name="Chao H."/>
            <person name="Dinh H."/>
            <person name="Doddapaneni H."/>
            <person name="Dugan-Rocha S."/>
            <person name="Elkadiri S."/>
            <person name="Gnanaolivu R."/>
            <person name="Hernandez B."/>
            <person name="Skinner E."/>
            <person name="Javaid M."/>
            <person name="Lee S."/>
            <person name="Li M."/>
            <person name="Ming W."/>
            <person name="Munidasa M."/>
            <person name="Muniz J."/>
            <person name="Nguyen L."/>
            <person name="Hughes D."/>
            <person name="Osuji N."/>
            <person name="Pu L.-L."/>
            <person name="Puazo M."/>
            <person name="Qu C."/>
            <person name="Quiroz J."/>
            <person name="Raj R."/>
            <person name="Weissenberger G."/>
            <person name="Xin Y."/>
            <person name="Zou X."/>
            <person name="Han Y."/>
            <person name="Worley K."/>
            <person name="Muzny D."/>
            <person name="Gibbs R."/>
        </authorList>
    </citation>
    <scope>NUCLEOTIDE SEQUENCE</scope>
    <source>
        <strain evidence="1">Sampled in the wild</strain>
    </source>
</reference>
<organism evidence="1 2">
    <name type="scientific">Ladona fulva</name>
    <name type="common">Scarce chaser dragonfly</name>
    <name type="synonym">Libellula fulva</name>
    <dbReference type="NCBI Taxonomy" id="123851"/>
    <lineage>
        <taxon>Eukaryota</taxon>
        <taxon>Metazoa</taxon>
        <taxon>Ecdysozoa</taxon>
        <taxon>Arthropoda</taxon>
        <taxon>Hexapoda</taxon>
        <taxon>Insecta</taxon>
        <taxon>Pterygota</taxon>
        <taxon>Palaeoptera</taxon>
        <taxon>Odonata</taxon>
        <taxon>Epiprocta</taxon>
        <taxon>Anisoptera</taxon>
        <taxon>Libelluloidea</taxon>
        <taxon>Libellulidae</taxon>
        <taxon>Ladona</taxon>
    </lineage>
</organism>
<accession>A0A8K0KK78</accession>
<comment type="caution">
    <text evidence="1">The sequence shown here is derived from an EMBL/GenBank/DDBJ whole genome shotgun (WGS) entry which is preliminary data.</text>
</comment>
<evidence type="ECO:0000313" key="1">
    <source>
        <dbReference type="EMBL" id="KAG8235808.1"/>
    </source>
</evidence>
<dbReference type="Proteomes" id="UP000792457">
    <property type="component" value="Unassembled WGS sequence"/>
</dbReference>
<proteinExistence type="predicted"/>
<evidence type="ECO:0000313" key="2">
    <source>
        <dbReference type="Proteomes" id="UP000792457"/>
    </source>
</evidence>
<keyword evidence="2" id="KW-1185">Reference proteome</keyword>
<name>A0A8K0KK78_LADFU</name>
<dbReference type="AlphaFoldDB" id="A0A8K0KK78"/>
<gene>
    <name evidence="1" type="ORF">J437_LFUL014747</name>
</gene>
<sequence length="219" mass="25118">MLSTLCKSCTDAHSALHFTIRLCRQLKDNDEASAKLLKFHLIPLLQPKPSSIVGRDSLSGIHSLVKEVLETTIDLLGGKSRKRKCQLNDKLKKEFTFIISIKYTIVFCNICYEEFCISVGVRSNKEFWSTNKHNRSTIHVPSFKQFYEEVNNEYQKVEGYSKNWSSGKMNMLKLIKYGWKYSTISKCTIPYENLLLVKFTLCCSGTNPAVERLKEGVVN</sequence>
<protein>
    <submittedName>
        <fullName evidence="1">Uncharacterized protein</fullName>
    </submittedName>
</protein>
<dbReference type="EMBL" id="KZ308953">
    <property type="protein sequence ID" value="KAG8235808.1"/>
    <property type="molecule type" value="Genomic_DNA"/>
</dbReference>
<reference evidence="1" key="1">
    <citation type="submission" date="2013-04" db="EMBL/GenBank/DDBJ databases">
        <authorList>
            <person name="Qu J."/>
            <person name="Murali S.C."/>
            <person name="Bandaranaike D."/>
            <person name="Bellair M."/>
            <person name="Blankenburg K."/>
            <person name="Chao H."/>
            <person name="Dinh H."/>
            <person name="Doddapaneni H."/>
            <person name="Downs B."/>
            <person name="Dugan-Rocha S."/>
            <person name="Elkadiri S."/>
            <person name="Gnanaolivu R.D."/>
            <person name="Hernandez B."/>
            <person name="Javaid M."/>
            <person name="Jayaseelan J.C."/>
            <person name="Lee S."/>
            <person name="Li M."/>
            <person name="Ming W."/>
            <person name="Munidasa M."/>
            <person name="Muniz J."/>
            <person name="Nguyen L."/>
            <person name="Ongeri F."/>
            <person name="Osuji N."/>
            <person name="Pu L.-L."/>
            <person name="Puazo M."/>
            <person name="Qu C."/>
            <person name="Quiroz J."/>
            <person name="Raj R."/>
            <person name="Weissenberger G."/>
            <person name="Xin Y."/>
            <person name="Zou X."/>
            <person name="Han Y."/>
            <person name="Richards S."/>
            <person name="Worley K."/>
            <person name="Muzny D."/>
            <person name="Gibbs R."/>
        </authorList>
    </citation>
    <scope>NUCLEOTIDE SEQUENCE</scope>
    <source>
        <strain evidence="1">Sampled in the wild</strain>
    </source>
</reference>